<evidence type="ECO:0000256" key="2">
    <source>
        <dbReference type="ARBA" id="ARBA00022908"/>
    </source>
</evidence>
<feature type="domain" description="Tyr recombinase" evidence="6">
    <location>
        <begin position="209"/>
        <end position="388"/>
    </location>
</feature>
<proteinExistence type="inferred from homology"/>
<keyword evidence="3 5" id="KW-0238">DNA-binding</keyword>
<dbReference type="InterPro" id="IPR010998">
    <property type="entry name" value="Integrase_recombinase_N"/>
</dbReference>
<dbReference type="InterPro" id="IPR044068">
    <property type="entry name" value="CB"/>
</dbReference>
<dbReference type="InterPro" id="IPR002104">
    <property type="entry name" value="Integrase_catalytic"/>
</dbReference>
<name>A0AAX0YXI2_9GAMM</name>
<evidence type="ECO:0000256" key="5">
    <source>
        <dbReference type="PROSITE-ProRule" id="PRU01248"/>
    </source>
</evidence>
<comment type="caution">
    <text evidence="8">The sequence shown here is derived from an EMBL/GenBank/DDBJ whole genome shotgun (WGS) entry which is preliminary data.</text>
</comment>
<evidence type="ECO:0000256" key="4">
    <source>
        <dbReference type="ARBA" id="ARBA00023172"/>
    </source>
</evidence>
<evidence type="ECO:0000313" key="9">
    <source>
        <dbReference type="Proteomes" id="UP000240728"/>
    </source>
</evidence>
<dbReference type="InterPro" id="IPR013762">
    <property type="entry name" value="Integrase-like_cat_sf"/>
</dbReference>
<dbReference type="Pfam" id="PF22022">
    <property type="entry name" value="Phage_int_M"/>
    <property type="match status" value="1"/>
</dbReference>
<dbReference type="Gene3D" id="1.10.150.130">
    <property type="match status" value="1"/>
</dbReference>
<dbReference type="AlphaFoldDB" id="A0AAX0YXI2"/>
<dbReference type="GO" id="GO:0015074">
    <property type="term" value="P:DNA integration"/>
    <property type="evidence" value="ECO:0007669"/>
    <property type="project" value="UniProtKB-KW"/>
</dbReference>
<reference evidence="8 9" key="1">
    <citation type="submission" date="2018-01" db="EMBL/GenBank/DDBJ databases">
        <title>Whole genome sequencing of Histamine producing bacteria.</title>
        <authorList>
            <person name="Butler K."/>
        </authorList>
    </citation>
    <scope>NUCLEOTIDE SEQUENCE [LARGE SCALE GENOMIC DNA]</scope>
    <source>
        <strain evidence="8 9">A1-4</strain>
    </source>
</reference>
<evidence type="ECO:0000259" key="7">
    <source>
        <dbReference type="PROSITE" id="PS51900"/>
    </source>
</evidence>
<keyword evidence="9" id="KW-1185">Reference proteome</keyword>
<accession>A0AAX0YXI2</accession>
<dbReference type="GO" id="GO:0003677">
    <property type="term" value="F:DNA binding"/>
    <property type="evidence" value="ECO:0007669"/>
    <property type="project" value="UniProtKB-UniRule"/>
</dbReference>
<dbReference type="Pfam" id="PF00589">
    <property type="entry name" value="Phage_integrase"/>
    <property type="match status" value="1"/>
</dbReference>
<dbReference type="Pfam" id="PF13356">
    <property type="entry name" value="Arm-DNA-bind_3"/>
    <property type="match status" value="1"/>
</dbReference>
<dbReference type="InterPro" id="IPR011010">
    <property type="entry name" value="DNA_brk_join_enz"/>
</dbReference>
<sequence>MARQVTRLTDRKVKTIAATGKEFTLSDGNGLQLRVRPAGTKSWQFKYSDPVTNKTQKLTLGTYPDLSLANARTKAVEYRELLAQHINPKSFEQTKKLEARKQQADTFLTIAELWFERKKDNITPEHAYREWRTLDKYIFPHLGKTPITAINAVGAIAVLRPLEKDGKYSTVKRICQSVNQIMDFAVNHGLIHANPLAKIIKVFRKNTVLHMPTIRPEQLPDFLERLNACARVQTKTKLLILWQLHTMTRPKEAATTRWADIDLENRVWTIPAENMKRRKAHRIPLTPQAIEILDQIRPLSEQYDYVFPGERDTNSHVSLFTANAAIKRSLGLKDELVAHGLRSVASTALHEQGFDSLLIEACLSHADQNEVRASYNRSDYLEQRKEIMCWWSTYIKKAAQRNYGYLNGK</sequence>
<dbReference type="GO" id="GO:0006310">
    <property type="term" value="P:DNA recombination"/>
    <property type="evidence" value="ECO:0007669"/>
    <property type="project" value="UniProtKB-KW"/>
</dbReference>
<dbReference type="InterPro" id="IPR038488">
    <property type="entry name" value="Integrase_DNA-bd_sf"/>
</dbReference>
<dbReference type="EMBL" id="PYOZ01000003">
    <property type="protein sequence ID" value="PSX45913.1"/>
    <property type="molecule type" value="Genomic_DNA"/>
</dbReference>
<dbReference type="RefSeq" id="WP_045041092.1">
    <property type="nucleotide sequence ID" value="NZ_JZTC01000001.1"/>
</dbReference>
<evidence type="ECO:0000259" key="6">
    <source>
        <dbReference type="PROSITE" id="PS51898"/>
    </source>
</evidence>
<feature type="domain" description="Core-binding (CB)" evidence="7">
    <location>
        <begin position="105"/>
        <end position="186"/>
    </location>
</feature>
<dbReference type="PANTHER" id="PTHR30629">
    <property type="entry name" value="PROPHAGE INTEGRASE"/>
    <property type="match status" value="1"/>
</dbReference>
<keyword evidence="2" id="KW-0229">DNA integration</keyword>
<dbReference type="InterPro" id="IPR050808">
    <property type="entry name" value="Phage_Integrase"/>
</dbReference>
<dbReference type="InterPro" id="IPR025166">
    <property type="entry name" value="Integrase_DNA_bind_dom"/>
</dbReference>
<dbReference type="Proteomes" id="UP000240728">
    <property type="component" value="Unassembled WGS sequence"/>
</dbReference>
<dbReference type="SUPFAM" id="SSF56349">
    <property type="entry name" value="DNA breaking-rejoining enzymes"/>
    <property type="match status" value="1"/>
</dbReference>
<dbReference type="InterPro" id="IPR053876">
    <property type="entry name" value="Phage_int_M"/>
</dbReference>
<dbReference type="PANTHER" id="PTHR30629:SF6">
    <property type="entry name" value="PROPHAGE INTEGRASE INTA-RELATED"/>
    <property type="match status" value="1"/>
</dbReference>
<keyword evidence="4" id="KW-0233">DNA recombination</keyword>
<dbReference type="Gene3D" id="3.30.160.390">
    <property type="entry name" value="Integrase, DNA-binding domain"/>
    <property type="match status" value="1"/>
</dbReference>
<evidence type="ECO:0000256" key="3">
    <source>
        <dbReference type="ARBA" id="ARBA00023125"/>
    </source>
</evidence>
<protein>
    <submittedName>
        <fullName evidence="8">DUF4102 domain-containing protein</fullName>
    </submittedName>
</protein>
<gene>
    <name evidence="8" type="ORF">C0W53_07825</name>
</gene>
<dbReference type="CDD" id="cd00801">
    <property type="entry name" value="INT_P4_C"/>
    <property type="match status" value="1"/>
</dbReference>
<evidence type="ECO:0000256" key="1">
    <source>
        <dbReference type="ARBA" id="ARBA00008857"/>
    </source>
</evidence>
<dbReference type="PROSITE" id="PS51898">
    <property type="entry name" value="TYR_RECOMBINASE"/>
    <property type="match status" value="1"/>
</dbReference>
<comment type="similarity">
    <text evidence="1">Belongs to the 'phage' integrase family.</text>
</comment>
<dbReference type="Gene3D" id="1.10.443.10">
    <property type="entry name" value="Intergrase catalytic core"/>
    <property type="match status" value="1"/>
</dbReference>
<organism evidence="8 9">
    <name type="scientific">Photobacterium kishitanii</name>
    <dbReference type="NCBI Taxonomy" id="318456"/>
    <lineage>
        <taxon>Bacteria</taxon>
        <taxon>Pseudomonadati</taxon>
        <taxon>Pseudomonadota</taxon>
        <taxon>Gammaproteobacteria</taxon>
        <taxon>Vibrionales</taxon>
        <taxon>Vibrionaceae</taxon>
        <taxon>Photobacterium</taxon>
    </lineage>
</organism>
<dbReference type="PROSITE" id="PS51900">
    <property type="entry name" value="CB"/>
    <property type="match status" value="1"/>
</dbReference>
<evidence type="ECO:0000313" key="8">
    <source>
        <dbReference type="EMBL" id="PSX45913.1"/>
    </source>
</evidence>